<comment type="caution">
    <text evidence="1">The sequence shown here is derived from an EMBL/GenBank/DDBJ whole genome shotgun (WGS) entry which is preliminary data.</text>
</comment>
<reference evidence="1 2" key="1">
    <citation type="submission" date="2017-11" db="EMBL/GenBank/DDBJ databases">
        <title>Infants hospitalized years apart are colonized by the same room-sourced microbial strains.</title>
        <authorList>
            <person name="Brooks B."/>
            <person name="Olm M.R."/>
            <person name="Firek B.A."/>
            <person name="Baker R."/>
            <person name="Thomas B.C."/>
            <person name="Morowitz M.J."/>
            <person name="Banfield J.F."/>
        </authorList>
    </citation>
    <scope>NUCLEOTIDE SEQUENCE [LARGE SCALE GENOMIC DNA]</scope>
    <source>
        <strain evidence="1">S2_009_000_R2_76</strain>
    </source>
</reference>
<sequence length="71" mass="7599">MQSFCAITANGPRLGAGAEKKAQKLNSAQLQAKPLDVAKLQNKSINQAVFATKKVQMFSIYSSAALEPSRC</sequence>
<evidence type="ECO:0000313" key="2">
    <source>
        <dbReference type="Proteomes" id="UP000249645"/>
    </source>
</evidence>
<protein>
    <submittedName>
        <fullName evidence="1">Uncharacterized protein</fullName>
    </submittedName>
</protein>
<proteinExistence type="predicted"/>
<dbReference type="Proteomes" id="UP000249645">
    <property type="component" value="Unassembled WGS sequence"/>
</dbReference>
<dbReference type="AlphaFoldDB" id="A0A2W5EAZ9"/>
<gene>
    <name evidence="1" type="ORF">DI598_20515</name>
</gene>
<organism evidence="1 2">
    <name type="scientific">Pseudopedobacter saltans</name>
    <dbReference type="NCBI Taxonomy" id="151895"/>
    <lineage>
        <taxon>Bacteria</taxon>
        <taxon>Pseudomonadati</taxon>
        <taxon>Bacteroidota</taxon>
        <taxon>Sphingobacteriia</taxon>
        <taxon>Sphingobacteriales</taxon>
        <taxon>Sphingobacteriaceae</taxon>
        <taxon>Pseudopedobacter</taxon>
    </lineage>
</organism>
<accession>A0A2W5EAZ9</accession>
<dbReference type="EMBL" id="QFOI01000730">
    <property type="protein sequence ID" value="PZP38667.1"/>
    <property type="molecule type" value="Genomic_DNA"/>
</dbReference>
<evidence type="ECO:0000313" key="1">
    <source>
        <dbReference type="EMBL" id="PZP38667.1"/>
    </source>
</evidence>
<name>A0A2W5EAZ9_9SPHI</name>